<sequence>MEDEEVFAFIRIEDEMGYFQRPTEKQKFYLRPLHVTAYMSSIYVNKVLVDGGATISLLSKKMLTKVKKHVDDLVPTNISVTDYSGVSTSVKGLVTLQVQVGSSNQNIVFMVMSSRVSYNSLLERDWIHGVGVIPSTVHQSIFLWTDERKPEVIKVDSSLYVEQLHVDFKVYNEKLKPLNVDRVLNSYNYEGCFLTSEGLNVKLQQLKLDLPTSWE</sequence>
<dbReference type="PANTHER" id="PTHR33240">
    <property type="entry name" value="OS08G0508500 PROTEIN"/>
    <property type="match status" value="1"/>
</dbReference>
<gene>
    <name evidence="1" type="ORF">Ahy_B03g067347</name>
</gene>
<dbReference type="Proteomes" id="UP000289738">
    <property type="component" value="Chromosome B03"/>
</dbReference>
<comment type="caution">
    <text evidence="1">The sequence shown here is derived from an EMBL/GenBank/DDBJ whole genome shotgun (WGS) entry which is preliminary data.</text>
</comment>
<dbReference type="InterPro" id="IPR021109">
    <property type="entry name" value="Peptidase_aspartic_dom_sf"/>
</dbReference>
<organism evidence="1 2">
    <name type="scientific">Arachis hypogaea</name>
    <name type="common">Peanut</name>
    <dbReference type="NCBI Taxonomy" id="3818"/>
    <lineage>
        <taxon>Eukaryota</taxon>
        <taxon>Viridiplantae</taxon>
        <taxon>Streptophyta</taxon>
        <taxon>Embryophyta</taxon>
        <taxon>Tracheophyta</taxon>
        <taxon>Spermatophyta</taxon>
        <taxon>Magnoliopsida</taxon>
        <taxon>eudicotyledons</taxon>
        <taxon>Gunneridae</taxon>
        <taxon>Pentapetalae</taxon>
        <taxon>rosids</taxon>
        <taxon>fabids</taxon>
        <taxon>Fabales</taxon>
        <taxon>Fabaceae</taxon>
        <taxon>Papilionoideae</taxon>
        <taxon>50 kb inversion clade</taxon>
        <taxon>dalbergioids sensu lato</taxon>
        <taxon>Dalbergieae</taxon>
        <taxon>Pterocarpus clade</taxon>
        <taxon>Arachis</taxon>
    </lineage>
</organism>
<keyword evidence="2" id="KW-1185">Reference proteome</keyword>
<evidence type="ECO:0000313" key="1">
    <source>
        <dbReference type="EMBL" id="RYR22061.1"/>
    </source>
</evidence>
<dbReference type="Gene3D" id="2.40.70.10">
    <property type="entry name" value="Acid Proteases"/>
    <property type="match status" value="1"/>
</dbReference>
<evidence type="ECO:0000313" key="2">
    <source>
        <dbReference type="Proteomes" id="UP000289738"/>
    </source>
</evidence>
<dbReference type="CDD" id="cd00303">
    <property type="entry name" value="retropepsin_like"/>
    <property type="match status" value="1"/>
</dbReference>
<accession>A0A445A6I1</accession>
<proteinExistence type="predicted"/>
<name>A0A445A6I1_ARAHY</name>
<dbReference type="SUPFAM" id="SSF50630">
    <property type="entry name" value="Acid proteases"/>
    <property type="match status" value="1"/>
</dbReference>
<dbReference type="PANTHER" id="PTHR33240:SF15">
    <property type="entry name" value="GAG-PRO-LIKE PROTEIN"/>
    <property type="match status" value="1"/>
</dbReference>
<dbReference type="STRING" id="3818.A0A445A6I1"/>
<dbReference type="EMBL" id="SDMP01000013">
    <property type="protein sequence ID" value="RYR22061.1"/>
    <property type="molecule type" value="Genomic_DNA"/>
</dbReference>
<dbReference type="AlphaFoldDB" id="A0A445A6I1"/>
<evidence type="ECO:0008006" key="3">
    <source>
        <dbReference type="Google" id="ProtNLM"/>
    </source>
</evidence>
<reference evidence="1 2" key="1">
    <citation type="submission" date="2019-01" db="EMBL/GenBank/DDBJ databases">
        <title>Sequencing of cultivated peanut Arachis hypogaea provides insights into genome evolution and oil improvement.</title>
        <authorList>
            <person name="Chen X."/>
        </authorList>
    </citation>
    <scope>NUCLEOTIDE SEQUENCE [LARGE SCALE GENOMIC DNA]</scope>
    <source>
        <strain evidence="2">cv. Fuhuasheng</strain>
        <tissue evidence="1">Leaves</tissue>
    </source>
</reference>
<protein>
    <recommendedName>
        <fullName evidence="3">Peptidase A2 domain-containing protein</fullName>
    </recommendedName>
</protein>